<dbReference type="SUPFAM" id="SSF57362">
    <property type="entry name" value="BPTI-like"/>
    <property type="match status" value="1"/>
</dbReference>
<proteinExistence type="predicted"/>
<organism evidence="3">
    <name type="scientific">Stegastes partitus</name>
    <name type="common">bicolor damselfish</name>
    <dbReference type="NCBI Taxonomy" id="144197"/>
    <lineage>
        <taxon>Eukaryota</taxon>
        <taxon>Metazoa</taxon>
        <taxon>Chordata</taxon>
        <taxon>Craniata</taxon>
        <taxon>Vertebrata</taxon>
        <taxon>Euteleostomi</taxon>
        <taxon>Actinopterygii</taxon>
        <taxon>Neopterygii</taxon>
        <taxon>Teleostei</taxon>
        <taxon>Neoteleostei</taxon>
        <taxon>Acanthomorphata</taxon>
        <taxon>Ovalentaria</taxon>
        <taxon>Pomacentridae</taxon>
        <taxon>Stegastes</taxon>
    </lineage>
</organism>
<dbReference type="GO" id="GO:0005615">
    <property type="term" value="C:extracellular space"/>
    <property type="evidence" value="ECO:0007669"/>
    <property type="project" value="TreeGrafter"/>
</dbReference>
<evidence type="ECO:0000256" key="1">
    <source>
        <dbReference type="ARBA" id="ARBA00023157"/>
    </source>
</evidence>
<dbReference type="PANTHER" id="PTHR10083">
    <property type="entry name" value="KUNITZ-TYPE PROTEASE INHIBITOR-RELATED"/>
    <property type="match status" value="1"/>
</dbReference>
<dbReference type="InterPro" id="IPR020901">
    <property type="entry name" value="Prtase_inh_Kunz-CS"/>
</dbReference>
<dbReference type="Ensembl" id="ENSSPAT00000011761.1">
    <property type="protein sequence ID" value="ENSSPAP00000011557.1"/>
    <property type="gene ID" value="ENSSPAG00000008771.1"/>
</dbReference>
<dbReference type="Gene3D" id="4.10.410.10">
    <property type="entry name" value="Pancreatic trypsin inhibitor Kunitz domain"/>
    <property type="match status" value="1"/>
</dbReference>
<dbReference type="FunFam" id="4.10.410.10:FF:000020">
    <property type="entry name" value="Collagen, type VI, alpha 3"/>
    <property type="match status" value="1"/>
</dbReference>
<dbReference type="PROSITE" id="PS00280">
    <property type="entry name" value="BPTI_KUNITZ_1"/>
    <property type="match status" value="1"/>
</dbReference>
<evidence type="ECO:0000313" key="3">
    <source>
        <dbReference type="Ensembl" id="ENSSPAP00000011557.1"/>
    </source>
</evidence>
<dbReference type="GO" id="GO:0004867">
    <property type="term" value="F:serine-type endopeptidase inhibitor activity"/>
    <property type="evidence" value="ECO:0007669"/>
    <property type="project" value="InterPro"/>
</dbReference>
<protein>
    <recommendedName>
        <fullName evidence="2">BPTI/Kunitz inhibitor domain-containing protein</fullName>
    </recommendedName>
</protein>
<feature type="domain" description="BPTI/Kunitz inhibitor" evidence="2">
    <location>
        <begin position="27"/>
        <end position="77"/>
    </location>
</feature>
<dbReference type="STRING" id="144197.ENSSPAP00000011557"/>
<dbReference type="InterPro" id="IPR036880">
    <property type="entry name" value="Kunitz_BPTI_sf"/>
</dbReference>
<dbReference type="Pfam" id="PF00014">
    <property type="entry name" value="Kunitz_BPTI"/>
    <property type="match status" value="1"/>
</dbReference>
<dbReference type="PRINTS" id="PR00759">
    <property type="entry name" value="BASICPTASE"/>
</dbReference>
<dbReference type="SMART" id="SM00131">
    <property type="entry name" value="KU"/>
    <property type="match status" value="1"/>
</dbReference>
<dbReference type="InterPro" id="IPR050098">
    <property type="entry name" value="TFPI/VKTCI-like"/>
</dbReference>
<dbReference type="PROSITE" id="PS50279">
    <property type="entry name" value="BPTI_KUNITZ_2"/>
    <property type="match status" value="1"/>
</dbReference>
<name>A0A3B5AD84_9TELE</name>
<sequence length="92" mass="10416">SFSLSAQLLTHIQQLWKEMTNNFTDRCLEPMSEGSCSDYVLLWYFHAQSGECRPFVFGGCGGNQNRFSSRQECLSRCGMESRGDCVHVGSHQ</sequence>
<keyword evidence="1" id="KW-1015">Disulfide bond</keyword>
<dbReference type="InterPro" id="IPR002223">
    <property type="entry name" value="Kunitz_BPTI"/>
</dbReference>
<dbReference type="AlphaFoldDB" id="A0A3B5AD84"/>
<reference evidence="3" key="1">
    <citation type="submission" date="2023-09" db="UniProtKB">
        <authorList>
            <consortium name="Ensembl"/>
        </authorList>
    </citation>
    <scope>IDENTIFICATION</scope>
</reference>
<dbReference type="GeneTree" id="ENSGT01030000234814"/>
<evidence type="ECO:0000259" key="2">
    <source>
        <dbReference type="PROSITE" id="PS50279"/>
    </source>
</evidence>
<dbReference type="PANTHER" id="PTHR10083:SF375">
    <property type="entry name" value="BPTI_KUNITZ INHIBITOR DOMAIN-CONTAINING PROTEIN"/>
    <property type="match status" value="1"/>
</dbReference>
<accession>A0A3B5AD84</accession>